<name>A0A0B7H014_TREPH</name>
<organism evidence="1 2">
    <name type="scientific">Treponema phagedenis</name>
    <dbReference type="NCBI Taxonomy" id="162"/>
    <lineage>
        <taxon>Bacteria</taxon>
        <taxon>Pseudomonadati</taxon>
        <taxon>Spirochaetota</taxon>
        <taxon>Spirochaetia</taxon>
        <taxon>Spirochaetales</taxon>
        <taxon>Treponemataceae</taxon>
        <taxon>Treponema</taxon>
    </lineage>
</organism>
<evidence type="ECO:0000313" key="2">
    <source>
        <dbReference type="Proteomes" id="UP000042527"/>
    </source>
</evidence>
<dbReference type="AlphaFoldDB" id="A0A0B7H014"/>
<protein>
    <submittedName>
        <fullName evidence="1">Uncharacterized protein</fullName>
    </submittedName>
</protein>
<gene>
    <name evidence="1" type="ORF">TPHV1_40068</name>
</gene>
<accession>A0A0B7H014</accession>
<dbReference type="Proteomes" id="UP000042527">
    <property type="component" value="Unassembled WGS sequence"/>
</dbReference>
<dbReference type="EMBL" id="CDNC01000034">
    <property type="protein sequence ID" value="CEM62565.1"/>
    <property type="molecule type" value="Genomic_DNA"/>
</dbReference>
<evidence type="ECO:0000313" key="1">
    <source>
        <dbReference type="EMBL" id="CEM62565.1"/>
    </source>
</evidence>
<proteinExistence type="predicted"/>
<keyword evidence="2" id="KW-1185">Reference proteome</keyword>
<reference evidence="2" key="1">
    <citation type="submission" date="2015-01" db="EMBL/GenBank/DDBJ databases">
        <authorList>
            <person name="Manzoor Shahid"/>
            <person name="Zubair Saima"/>
        </authorList>
    </citation>
    <scope>NUCLEOTIDE SEQUENCE [LARGE SCALE GENOMIC DNA]</scope>
    <source>
        <strain evidence="2">V1</strain>
    </source>
</reference>
<sequence>MKYFTCIGKIKTTSSHKNIIFHVTSWKFTGIVERRLITAVASF</sequence>